<evidence type="ECO:0000313" key="2">
    <source>
        <dbReference type="EMBL" id="KKS45243.1"/>
    </source>
</evidence>
<keyword evidence="1" id="KW-1133">Transmembrane helix</keyword>
<accession>A0A0G1C6I6</accession>
<dbReference type="Proteomes" id="UP000034951">
    <property type="component" value="Unassembled WGS sequence"/>
</dbReference>
<sequence length="176" mass="19790">MQTIIQFLGFTTTTGIIWNSLAYIAFIGIIIGVSSEQYRNWLITIGALVLAFYASIFLHDPLFTILQSIVVFSGFSQLLERPKLYTTLALILATFLSYLFLILNGEIANIWSFIGSLGLLGIAFGLIILPKRFGFLVMAVGGVFLTIYAYTVSAWVFFLLNIFFAIVNVKKWYKNK</sequence>
<evidence type="ECO:0000256" key="1">
    <source>
        <dbReference type="SAM" id="Phobius"/>
    </source>
</evidence>
<feature type="transmembrane region" description="Helical" evidence="1">
    <location>
        <begin position="135"/>
        <end position="167"/>
    </location>
</feature>
<feature type="transmembrane region" description="Helical" evidence="1">
    <location>
        <begin position="110"/>
        <end position="129"/>
    </location>
</feature>
<name>A0A0G1C6I6_9BACT</name>
<keyword evidence="1" id="KW-0472">Membrane</keyword>
<dbReference type="AlphaFoldDB" id="A0A0G1C6I6"/>
<feature type="transmembrane region" description="Helical" evidence="1">
    <location>
        <begin position="84"/>
        <end position="103"/>
    </location>
</feature>
<dbReference type="EMBL" id="LCDE01000030">
    <property type="protein sequence ID" value="KKS45243.1"/>
    <property type="molecule type" value="Genomic_DNA"/>
</dbReference>
<feature type="transmembrane region" description="Helical" evidence="1">
    <location>
        <begin position="41"/>
        <end position="58"/>
    </location>
</feature>
<keyword evidence="1" id="KW-0812">Transmembrane</keyword>
<feature type="transmembrane region" description="Helical" evidence="1">
    <location>
        <begin position="16"/>
        <end position="34"/>
    </location>
</feature>
<organism evidence="2 3">
    <name type="scientific">Candidatus Azambacteria bacterium GW2011_GWA1_42_19</name>
    <dbReference type="NCBI Taxonomy" id="1618609"/>
    <lineage>
        <taxon>Bacteria</taxon>
        <taxon>Candidatus Azamiibacteriota</taxon>
    </lineage>
</organism>
<proteinExistence type="predicted"/>
<reference evidence="2 3" key="1">
    <citation type="journal article" date="2015" name="Nature">
        <title>rRNA introns, odd ribosomes, and small enigmatic genomes across a large radiation of phyla.</title>
        <authorList>
            <person name="Brown C.T."/>
            <person name="Hug L.A."/>
            <person name="Thomas B.C."/>
            <person name="Sharon I."/>
            <person name="Castelle C.J."/>
            <person name="Singh A."/>
            <person name="Wilkins M.J."/>
            <person name="Williams K.H."/>
            <person name="Banfield J.F."/>
        </authorList>
    </citation>
    <scope>NUCLEOTIDE SEQUENCE [LARGE SCALE GENOMIC DNA]</scope>
</reference>
<comment type="caution">
    <text evidence="2">The sequence shown here is derived from an EMBL/GenBank/DDBJ whole genome shotgun (WGS) entry which is preliminary data.</text>
</comment>
<protein>
    <submittedName>
        <fullName evidence="2">Uncharacterized protein</fullName>
    </submittedName>
</protein>
<gene>
    <name evidence="2" type="ORF">UV10_C0030G0004</name>
</gene>
<evidence type="ECO:0000313" key="3">
    <source>
        <dbReference type="Proteomes" id="UP000034951"/>
    </source>
</evidence>